<evidence type="ECO:0000313" key="3">
    <source>
        <dbReference type="Proteomes" id="UP000676853"/>
    </source>
</evidence>
<evidence type="ECO:0000313" key="2">
    <source>
        <dbReference type="EMBL" id="MBS4104009.1"/>
    </source>
</evidence>
<dbReference type="RefSeq" id="WP_212555155.1">
    <property type="nucleotide sequence ID" value="NZ_JAGXOE010000099.1"/>
</dbReference>
<protein>
    <submittedName>
        <fullName evidence="2">Uncharacterized protein</fullName>
    </submittedName>
</protein>
<feature type="coiled-coil region" evidence="1">
    <location>
        <begin position="34"/>
        <end position="81"/>
    </location>
</feature>
<keyword evidence="1" id="KW-0175">Coiled coil</keyword>
<comment type="caution">
    <text evidence="2">The sequence shown here is derived from an EMBL/GenBank/DDBJ whole genome shotgun (WGS) entry which is preliminary data.</text>
</comment>
<dbReference type="Proteomes" id="UP000676853">
    <property type="component" value="Unassembled WGS sequence"/>
</dbReference>
<accession>A0ABS5NI88</accession>
<proteinExistence type="predicted"/>
<reference evidence="2 3" key="1">
    <citation type="submission" date="2021-04" db="EMBL/GenBank/DDBJ databases">
        <title>Whole genome sequence analysis of a thiophenic sulfur metabolizing bacteria.</title>
        <authorList>
            <person name="Akhtar N."/>
            <person name="Akram J."/>
            <person name="Aslam A."/>
        </authorList>
    </citation>
    <scope>NUCLEOTIDE SEQUENCE [LARGE SCALE GENOMIC DNA]</scope>
    <source>
        <strain evidence="2 3">3OW</strain>
    </source>
</reference>
<keyword evidence="3" id="KW-1185">Reference proteome</keyword>
<sequence>MSNSDPAREDVAQLINEFRSTIARAVVARRPDIVRRAKAQIENLIEKQAAVDAADAKLVEAKEALARAEQALRDLEGSNLESE</sequence>
<organism evidence="2 3">
    <name type="scientific">Tsukamurella paurometabola</name>
    <name type="common">Corynebacterium paurometabolum</name>
    <dbReference type="NCBI Taxonomy" id="2061"/>
    <lineage>
        <taxon>Bacteria</taxon>
        <taxon>Bacillati</taxon>
        <taxon>Actinomycetota</taxon>
        <taxon>Actinomycetes</taxon>
        <taxon>Mycobacteriales</taxon>
        <taxon>Tsukamurellaceae</taxon>
        <taxon>Tsukamurella</taxon>
    </lineage>
</organism>
<gene>
    <name evidence="2" type="ORF">KFZ73_22555</name>
</gene>
<evidence type="ECO:0000256" key="1">
    <source>
        <dbReference type="SAM" id="Coils"/>
    </source>
</evidence>
<name>A0ABS5NI88_TSUPA</name>
<dbReference type="EMBL" id="JAGXOE010000099">
    <property type="protein sequence ID" value="MBS4104009.1"/>
    <property type="molecule type" value="Genomic_DNA"/>
</dbReference>